<name>A0AAJ1X0V0_9HYPH</name>
<evidence type="ECO:0000313" key="2">
    <source>
        <dbReference type="Proteomes" id="UP001223420"/>
    </source>
</evidence>
<sequence length="149" mass="15909">MTISRPQLADALLTASHIAERNLIAAFIADAATEPAPNPFPNTSVGAVRQVWRQRAAEFQSFDVQVAGLTCLLAALSDMSVSEALVQEILRAGPHTANVFHQGAHCQIVGAVLYGKPGHALPDAPAMPLAHRGPRRRVRTAVGQLDLFM</sequence>
<dbReference type="Proteomes" id="UP001223420">
    <property type="component" value="Unassembled WGS sequence"/>
</dbReference>
<comment type="caution">
    <text evidence="1">The sequence shown here is derived from an EMBL/GenBank/DDBJ whole genome shotgun (WGS) entry which is preliminary data.</text>
</comment>
<gene>
    <name evidence="1" type="ORF">QO001_005745</name>
</gene>
<evidence type="ECO:0000313" key="1">
    <source>
        <dbReference type="EMBL" id="MDQ0546793.1"/>
    </source>
</evidence>
<organism evidence="1 2">
    <name type="scientific">Methylobacterium brachiatum</name>
    <dbReference type="NCBI Taxonomy" id="269660"/>
    <lineage>
        <taxon>Bacteria</taxon>
        <taxon>Pseudomonadati</taxon>
        <taxon>Pseudomonadota</taxon>
        <taxon>Alphaproteobacteria</taxon>
        <taxon>Hyphomicrobiales</taxon>
        <taxon>Methylobacteriaceae</taxon>
        <taxon>Methylobacterium</taxon>
    </lineage>
</organism>
<dbReference type="RefSeq" id="WP_007564076.1">
    <property type="nucleotide sequence ID" value="NZ_JARVWR010000020.1"/>
</dbReference>
<dbReference type="EMBL" id="JAUSWL010000018">
    <property type="protein sequence ID" value="MDQ0546793.1"/>
    <property type="molecule type" value="Genomic_DNA"/>
</dbReference>
<proteinExistence type="predicted"/>
<protein>
    <submittedName>
        <fullName evidence="1">Uncharacterized protein</fullName>
    </submittedName>
</protein>
<accession>A0AAJ1X0V0</accession>
<dbReference type="AlphaFoldDB" id="A0AAJ1X0V0"/>
<reference evidence="1" key="1">
    <citation type="submission" date="2023-07" db="EMBL/GenBank/DDBJ databases">
        <title>Genomic Encyclopedia of Type Strains, Phase IV (KMG-IV): sequencing the most valuable type-strain genomes for metagenomic binning, comparative biology and taxonomic classification.</title>
        <authorList>
            <person name="Goeker M."/>
        </authorList>
    </citation>
    <scope>NUCLEOTIDE SEQUENCE</scope>
    <source>
        <strain evidence="1">DSM 19569</strain>
    </source>
</reference>